<dbReference type="InterPro" id="IPR036866">
    <property type="entry name" value="RibonucZ/Hydroxyglut_hydro"/>
</dbReference>
<dbReference type="CDD" id="cd07721">
    <property type="entry name" value="yflN-like_MBL-fold"/>
    <property type="match status" value="1"/>
</dbReference>
<evidence type="ECO:0000313" key="2">
    <source>
        <dbReference type="EMBL" id="GAA4748760.1"/>
    </source>
</evidence>
<sequence length="259" mass="27301">MPSRSRARPRAVLTRDVAPGVHRLAHAAVNLYLVEEGDAVTVVDAGLPAVWRYLEQALQALGRGPGDVRALVLTHAHFDHIGVGRRMQREWGVPVLGHPLEQHLAAHPYDYAHEDPRLLYPLTHPAGLPILATMAVAGALTVPPIGELHPIAPGDVLDVPGSPVVVFSPGHTYGHCALHLPDRDAVLVGDALVTLDPYNARTGPRIVAGAATADSALALASLEAIAATEARVVLPGHGDPWRTGARRAVDAARAAGRPD</sequence>
<dbReference type="EMBL" id="BAABLP010000004">
    <property type="protein sequence ID" value="GAA4748760.1"/>
    <property type="molecule type" value="Genomic_DNA"/>
</dbReference>
<dbReference type="Gene3D" id="3.60.15.10">
    <property type="entry name" value="Ribonuclease Z/Hydroxyacylglutathione hydrolase-like"/>
    <property type="match status" value="1"/>
</dbReference>
<gene>
    <name evidence="2" type="ORF">GCM10025783_21160</name>
</gene>
<protein>
    <submittedName>
        <fullName evidence="2">MBL fold metallo-hydrolase</fullName>
    </submittedName>
</protein>
<proteinExistence type="predicted"/>
<comment type="caution">
    <text evidence="2">The sequence shown here is derived from an EMBL/GenBank/DDBJ whole genome shotgun (WGS) entry which is preliminary data.</text>
</comment>
<dbReference type="RefSeq" id="WP_345481143.1">
    <property type="nucleotide sequence ID" value="NZ_BAABLP010000004.1"/>
</dbReference>
<reference evidence="3" key="1">
    <citation type="journal article" date="2019" name="Int. J. Syst. Evol. Microbiol.">
        <title>The Global Catalogue of Microorganisms (GCM) 10K type strain sequencing project: providing services to taxonomists for standard genome sequencing and annotation.</title>
        <authorList>
            <consortium name="The Broad Institute Genomics Platform"/>
            <consortium name="The Broad Institute Genome Sequencing Center for Infectious Disease"/>
            <person name="Wu L."/>
            <person name="Ma J."/>
        </authorList>
    </citation>
    <scope>NUCLEOTIDE SEQUENCE [LARGE SCALE GENOMIC DNA]</scope>
    <source>
        <strain evidence="3">JCM 19015</strain>
    </source>
</reference>
<dbReference type="PANTHER" id="PTHR42951">
    <property type="entry name" value="METALLO-BETA-LACTAMASE DOMAIN-CONTAINING"/>
    <property type="match status" value="1"/>
</dbReference>
<keyword evidence="3" id="KW-1185">Reference proteome</keyword>
<dbReference type="SUPFAM" id="SSF56281">
    <property type="entry name" value="Metallo-hydrolase/oxidoreductase"/>
    <property type="match status" value="1"/>
</dbReference>
<feature type="domain" description="Metallo-beta-lactamase" evidence="1">
    <location>
        <begin position="28"/>
        <end position="237"/>
    </location>
</feature>
<dbReference type="InterPro" id="IPR001279">
    <property type="entry name" value="Metallo-B-lactamas"/>
</dbReference>
<dbReference type="PANTHER" id="PTHR42951:SF14">
    <property type="entry name" value="METALLO-BETA-LACTAMASE SUPERFAMILY PROTEIN"/>
    <property type="match status" value="1"/>
</dbReference>
<dbReference type="Proteomes" id="UP001500121">
    <property type="component" value="Unassembled WGS sequence"/>
</dbReference>
<evidence type="ECO:0000259" key="1">
    <source>
        <dbReference type="SMART" id="SM00849"/>
    </source>
</evidence>
<accession>A0ABP8Z7C0</accession>
<dbReference type="SMART" id="SM00849">
    <property type="entry name" value="Lactamase_B"/>
    <property type="match status" value="1"/>
</dbReference>
<dbReference type="Pfam" id="PF00753">
    <property type="entry name" value="Lactamase_B"/>
    <property type="match status" value="1"/>
</dbReference>
<organism evidence="2 3">
    <name type="scientific">Amnibacterium soli</name>
    <dbReference type="NCBI Taxonomy" id="1282736"/>
    <lineage>
        <taxon>Bacteria</taxon>
        <taxon>Bacillati</taxon>
        <taxon>Actinomycetota</taxon>
        <taxon>Actinomycetes</taxon>
        <taxon>Micrococcales</taxon>
        <taxon>Microbacteriaceae</taxon>
        <taxon>Amnibacterium</taxon>
    </lineage>
</organism>
<evidence type="ECO:0000313" key="3">
    <source>
        <dbReference type="Proteomes" id="UP001500121"/>
    </source>
</evidence>
<name>A0ABP8Z7C0_9MICO</name>
<dbReference type="InterPro" id="IPR050855">
    <property type="entry name" value="NDM-1-like"/>
</dbReference>